<evidence type="ECO:0000256" key="1">
    <source>
        <dbReference type="SAM" id="MobiDB-lite"/>
    </source>
</evidence>
<gene>
    <name evidence="3" type="ORF">FJU11_14855</name>
</gene>
<proteinExistence type="predicted"/>
<name>A0A506U3L2_9HYPH</name>
<accession>A0A506U3L2</accession>
<keyword evidence="2" id="KW-1133">Transmembrane helix</keyword>
<evidence type="ECO:0000313" key="3">
    <source>
        <dbReference type="EMBL" id="TPW26477.1"/>
    </source>
</evidence>
<dbReference type="EMBL" id="VHLH01000030">
    <property type="protein sequence ID" value="TPW26477.1"/>
    <property type="molecule type" value="Genomic_DNA"/>
</dbReference>
<keyword evidence="2" id="KW-0472">Membrane</keyword>
<dbReference type="Proteomes" id="UP000320314">
    <property type="component" value="Unassembled WGS sequence"/>
</dbReference>
<sequence>MRDENQKKKSGWHDPERRTRRLSVFLILGIIVVGAGIAWVASSWYSRTYGSGKIDDMPTPPPSVGEGKS</sequence>
<protein>
    <submittedName>
        <fullName evidence="3">Uncharacterized protein</fullName>
    </submittedName>
</protein>
<comment type="caution">
    <text evidence="3">The sequence shown here is derived from an EMBL/GenBank/DDBJ whole genome shotgun (WGS) entry which is preliminary data.</text>
</comment>
<feature type="transmembrane region" description="Helical" evidence="2">
    <location>
        <begin position="21"/>
        <end position="41"/>
    </location>
</feature>
<keyword evidence="2" id="KW-0812">Transmembrane</keyword>
<evidence type="ECO:0000313" key="4">
    <source>
        <dbReference type="Proteomes" id="UP000320314"/>
    </source>
</evidence>
<dbReference type="RefSeq" id="WP_141167861.1">
    <property type="nucleotide sequence ID" value="NZ_VHLH01000030.1"/>
</dbReference>
<evidence type="ECO:0000256" key="2">
    <source>
        <dbReference type="SAM" id="Phobius"/>
    </source>
</evidence>
<feature type="region of interest" description="Disordered" evidence="1">
    <location>
        <begin position="50"/>
        <end position="69"/>
    </location>
</feature>
<dbReference type="AlphaFoldDB" id="A0A506U3L2"/>
<keyword evidence="4" id="KW-1185">Reference proteome</keyword>
<reference evidence="3 4" key="1">
    <citation type="submission" date="2019-06" db="EMBL/GenBank/DDBJ databases">
        <authorList>
            <person name="Li M."/>
        </authorList>
    </citation>
    <scope>NUCLEOTIDE SEQUENCE [LARGE SCALE GENOMIC DNA]</scope>
    <source>
        <strain evidence="3 4">BGMRC6574</strain>
    </source>
</reference>
<organism evidence="3 4">
    <name type="scientific">Pararhizobium mangrovi</name>
    <dbReference type="NCBI Taxonomy" id="2590452"/>
    <lineage>
        <taxon>Bacteria</taxon>
        <taxon>Pseudomonadati</taxon>
        <taxon>Pseudomonadota</taxon>
        <taxon>Alphaproteobacteria</taxon>
        <taxon>Hyphomicrobiales</taxon>
        <taxon>Rhizobiaceae</taxon>
        <taxon>Rhizobium/Agrobacterium group</taxon>
        <taxon>Pararhizobium</taxon>
    </lineage>
</organism>